<dbReference type="EMBL" id="BPVZ01000286">
    <property type="protein sequence ID" value="GKV49117.1"/>
    <property type="molecule type" value="Genomic_DNA"/>
</dbReference>
<gene>
    <name evidence="2" type="ORF">SLEP1_g55884</name>
</gene>
<keyword evidence="3" id="KW-1185">Reference proteome</keyword>
<dbReference type="Proteomes" id="UP001054252">
    <property type="component" value="Unassembled WGS sequence"/>
</dbReference>
<protein>
    <submittedName>
        <fullName evidence="2">Uncharacterized protein</fullName>
    </submittedName>
</protein>
<accession>A0AAV5MKK5</accession>
<organism evidence="2 3">
    <name type="scientific">Rubroshorea leprosula</name>
    <dbReference type="NCBI Taxonomy" id="152421"/>
    <lineage>
        <taxon>Eukaryota</taxon>
        <taxon>Viridiplantae</taxon>
        <taxon>Streptophyta</taxon>
        <taxon>Embryophyta</taxon>
        <taxon>Tracheophyta</taxon>
        <taxon>Spermatophyta</taxon>
        <taxon>Magnoliopsida</taxon>
        <taxon>eudicotyledons</taxon>
        <taxon>Gunneridae</taxon>
        <taxon>Pentapetalae</taxon>
        <taxon>rosids</taxon>
        <taxon>malvids</taxon>
        <taxon>Malvales</taxon>
        <taxon>Dipterocarpaceae</taxon>
        <taxon>Rubroshorea</taxon>
    </lineage>
</organism>
<evidence type="ECO:0000313" key="2">
    <source>
        <dbReference type="EMBL" id="GKV49117.1"/>
    </source>
</evidence>
<evidence type="ECO:0000256" key="1">
    <source>
        <dbReference type="SAM" id="Phobius"/>
    </source>
</evidence>
<comment type="caution">
    <text evidence="2">The sequence shown here is derived from an EMBL/GenBank/DDBJ whole genome shotgun (WGS) entry which is preliminary data.</text>
</comment>
<keyword evidence="1" id="KW-1133">Transmembrane helix</keyword>
<evidence type="ECO:0000313" key="3">
    <source>
        <dbReference type="Proteomes" id="UP001054252"/>
    </source>
</evidence>
<dbReference type="AlphaFoldDB" id="A0AAV5MKK5"/>
<keyword evidence="1" id="KW-0812">Transmembrane</keyword>
<name>A0AAV5MKK5_9ROSI</name>
<proteinExistence type="predicted"/>
<reference evidence="2 3" key="1">
    <citation type="journal article" date="2021" name="Commun. Biol.">
        <title>The genome of Shorea leprosula (Dipterocarpaceae) highlights the ecological relevance of drought in aseasonal tropical rainforests.</title>
        <authorList>
            <person name="Ng K.K.S."/>
            <person name="Kobayashi M.J."/>
            <person name="Fawcett J.A."/>
            <person name="Hatakeyama M."/>
            <person name="Paape T."/>
            <person name="Ng C.H."/>
            <person name="Ang C.C."/>
            <person name="Tnah L.H."/>
            <person name="Lee C.T."/>
            <person name="Nishiyama T."/>
            <person name="Sese J."/>
            <person name="O'Brien M.J."/>
            <person name="Copetti D."/>
            <person name="Mohd Noor M.I."/>
            <person name="Ong R.C."/>
            <person name="Putra M."/>
            <person name="Sireger I.Z."/>
            <person name="Indrioko S."/>
            <person name="Kosugi Y."/>
            <person name="Izuno A."/>
            <person name="Isagi Y."/>
            <person name="Lee S.L."/>
            <person name="Shimizu K.K."/>
        </authorList>
    </citation>
    <scope>NUCLEOTIDE SEQUENCE [LARGE SCALE GENOMIC DNA]</scope>
    <source>
        <strain evidence="2">214</strain>
    </source>
</reference>
<feature type="transmembrane region" description="Helical" evidence="1">
    <location>
        <begin position="25"/>
        <end position="44"/>
    </location>
</feature>
<sequence>MVLARNTTMVITLVVTTTTPVWDTIWISSFFYFFPICLLCNFICDALN</sequence>
<keyword evidence="1" id="KW-0472">Membrane</keyword>